<keyword evidence="2" id="KW-1185">Reference proteome</keyword>
<proteinExistence type="predicted"/>
<evidence type="ECO:0000313" key="1">
    <source>
        <dbReference type="EMBL" id="KAF5334246.1"/>
    </source>
</evidence>
<comment type="caution">
    <text evidence="1">The sequence shown here is derived from an EMBL/GenBank/DDBJ whole genome shotgun (WGS) entry which is preliminary data.</text>
</comment>
<name>A0A8H5C431_9AGAR</name>
<dbReference type="EMBL" id="JAACJM010000264">
    <property type="protein sequence ID" value="KAF5334246.1"/>
    <property type="molecule type" value="Genomic_DNA"/>
</dbReference>
<accession>A0A8H5C431</accession>
<sequence>MRCAVQLLKTNWLQGAGFVTLRLNADLQWARLVTIAKNLCYRVLAAPSVDSSFVCPSFFIWGTLVVVWM</sequence>
<protein>
    <submittedName>
        <fullName evidence="1">Uncharacterized protein</fullName>
    </submittedName>
</protein>
<organism evidence="1 2">
    <name type="scientific">Tetrapyrgos nigripes</name>
    <dbReference type="NCBI Taxonomy" id="182062"/>
    <lineage>
        <taxon>Eukaryota</taxon>
        <taxon>Fungi</taxon>
        <taxon>Dikarya</taxon>
        <taxon>Basidiomycota</taxon>
        <taxon>Agaricomycotina</taxon>
        <taxon>Agaricomycetes</taxon>
        <taxon>Agaricomycetidae</taxon>
        <taxon>Agaricales</taxon>
        <taxon>Marasmiineae</taxon>
        <taxon>Marasmiaceae</taxon>
        <taxon>Tetrapyrgos</taxon>
    </lineage>
</organism>
<reference evidence="1 2" key="1">
    <citation type="journal article" date="2020" name="ISME J.">
        <title>Uncovering the hidden diversity of litter-decomposition mechanisms in mushroom-forming fungi.</title>
        <authorList>
            <person name="Floudas D."/>
            <person name="Bentzer J."/>
            <person name="Ahren D."/>
            <person name="Johansson T."/>
            <person name="Persson P."/>
            <person name="Tunlid A."/>
        </authorList>
    </citation>
    <scope>NUCLEOTIDE SEQUENCE [LARGE SCALE GENOMIC DNA]</scope>
    <source>
        <strain evidence="1 2">CBS 291.85</strain>
    </source>
</reference>
<dbReference type="AlphaFoldDB" id="A0A8H5C431"/>
<evidence type="ECO:0000313" key="2">
    <source>
        <dbReference type="Proteomes" id="UP000559256"/>
    </source>
</evidence>
<dbReference type="Proteomes" id="UP000559256">
    <property type="component" value="Unassembled WGS sequence"/>
</dbReference>
<gene>
    <name evidence="1" type="ORF">D9758_017088</name>
</gene>